<accession>A0A811KUF7</accession>
<gene>
    <name evidence="2" type="ORF">BOKJ2_LOCUS8165</name>
</gene>
<protein>
    <recommendedName>
        <fullName evidence="4">Knottin scorpion toxin-like domain-containing protein</fullName>
    </recommendedName>
</protein>
<evidence type="ECO:0000256" key="1">
    <source>
        <dbReference type="SAM" id="Phobius"/>
    </source>
</evidence>
<dbReference type="InterPro" id="IPR036574">
    <property type="entry name" value="Scorpion_toxin-like_sf"/>
</dbReference>
<organism evidence="2 3">
    <name type="scientific">Bursaphelenchus okinawaensis</name>
    <dbReference type="NCBI Taxonomy" id="465554"/>
    <lineage>
        <taxon>Eukaryota</taxon>
        <taxon>Metazoa</taxon>
        <taxon>Ecdysozoa</taxon>
        <taxon>Nematoda</taxon>
        <taxon>Chromadorea</taxon>
        <taxon>Rhabditida</taxon>
        <taxon>Tylenchina</taxon>
        <taxon>Tylenchomorpha</taxon>
        <taxon>Aphelenchoidea</taxon>
        <taxon>Aphelenchoididae</taxon>
        <taxon>Bursaphelenchus</taxon>
    </lineage>
</organism>
<name>A0A811KUF7_9BILA</name>
<dbReference type="Proteomes" id="UP000614601">
    <property type="component" value="Unassembled WGS sequence"/>
</dbReference>
<keyword evidence="3" id="KW-1185">Reference proteome</keyword>
<keyword evidence="1" id="KW-1133">Transmembrane helix</keyword>
<dbReference type="Gene3D" id="3.30.30.10">
    <property type="entry name" value="Knottin, scorpion toxin-like"/>
    <property type="match status" value="1"/>
</dbReference>
<evidence type="ECO:0000313" key="2">
    <source>
        <dbReference type="EMBL" id="CAD5218955.1"/>
    </source>
</evidence>
<feature type="transmembrane region" description="Helical" evidence="1">
    <location>
        <begin position="42"/>
        <end position="62"/>
    </location>
</feature>
<keyword evidence="1" id="KW-0812">Transmembrane</keyword>
<reference evidence="2" key="1">
    <citation type="submission" date="2020-09" db="EMBL/GenBank/DDBJ databases">
        <authorList>
            <person name="Kikuchi T."/>
        </authorList>
    </citation>
    <scope>NUCLEOTIDE SEQUENCE</scope>
    <source>
        <strain evidence="2">SH1</strain>
    </source>
</reference>
<dbReference type="AlphaFoldDB" id="A0A811KUF7"/>
<dbReference type="EMBL" id="CAJFCW020000004">
    <property type="protein sequence ID" value="CAG9112194.1"/>
    <property type="molecule type" value="Genomic_DNA"/>
</dbReference>
<dbReference type="Proteomes" id="UP000783686">
    <property type="component" value="Unassembled WGS sequence"/>
</dbReference>
<proteinExistence type="predicted"/>
<comment type="caution">
    <text evidence="2">The sequence shown here is derived from an EMBL/GenBank/DDBJ whole genome shotgun (WGS) entry which is preliminary data.</text>
</comment>
<evidence type="ECO:0008006" key="4">
    <source>
        <dbReference type="Google" id="ProtNLM"/>
    </source>
</evidence>
<keyword evidence="1" id="KW-0472">Membrane</keyword>
<dbReference type="EMBL" id="CAJFDH010000004">
    <property type="protein sequence ID" value="CAD5218955.1"/>
    <property type="molecule type" value="Genomic_DNA"/>
</dbReference>
<evidence type="ECO:0000313" key="3">
    <source>
        <dbReference type="Proteomes" id="UP000614601"/>
    </source>
</evidence>
<sequence length="104" mass="11615">MAVTTVIAFECDPEACNTYCATTWSLKGECGSVKFTRETAHIMRFLLIFVVLLILVNATFSWPTKSVSDTSSKAGCDLDYCKQECKKRKFTTGRCYNGECICVN</sequence>